<dbReference type="AlphaFoldDB" id="A0A5B0VCL8"/>
<protein>
    <submittedName>
        <fullName evidence="2">ABC transporter substrate-binding protein</fullName>
    </submittedName>
</protein>
<dbReference type="InterPro" id="IPR018389">
    <property type="entry name" value="DctP_fam"/>
</dbReference>
<reference evidence="2 3" key="1">
    <citation type="submission" date="2019-08" db="EMBL/GenBank/DDBJ databases">
        <title>Marinobacter ZYF650 sp. nov., a marine bacterium isolated from seawater of the Mariana trench.</title>
        <authorList>
            <person name="Ahmad W."/>
        </authorList>
    </citation>
    <scope>NUCLEOTIDE SEQUENCE [LARGE SCALE GENOMIC DNA]</scope>
    <source>
        <strain evidence="2 3">ZYF650</strain>
    </source>
</reference>
<dbReference type="InterPro" id="IPR038404">
    <property type="entry name" value="TRAP_DctP_sf"/>
</dbReference>
<proteinExistence type="predicted"/>
<name>A0A5B0VCL8_9GAMM</name>
<dbReference type="PANTHER" id="PTHR33376:SF15">
    <property type="entry name" value="BLL6794 PROTEIN"/>
    <property type="match status" value="1"/>
</dbReference>
<dbReference type="Pfam" id="PF03480">
    <property type="entry name" value="DctP"/>
    <property type="match status" value="1"/>
</dbReference>
<keyword evidence="1" id="KW-0732">Signal</keyword>
<accession>A0A5B0VCL8</accession>
<dbReference type="NCBIfam" id="NF037995">
    <property type="entry name" value="TRAP_S1"/>
    <property type="match status" value="1"/>
</dbReference>
<dbReference type="EMBL" id="VTUU01000007">
    <property type="protein sequence ID" value="KAA1172297.1"/>
    <property type="molecule type" value="Genomic_DNA"/>
</dbReference>
<dbReference type="RefSeq" id="WP_149600879.1">
    <property type="nucleotide sequence ID" value="NZ_VTUU01000007.1"/>
</dbReference>
<dbReference type="PANTHER" id="PTHR33376">
    <property type="match status" value="1"/>
</dbReference>
<organism evidence="2 3">
    <name type="scientific">Marinobacter salinexigens</name>
    <dbReference type="NCBI Taxonomy" id="2919747"/>
    <lineage>
        <taxon>Bacteria</taxon>
        <taxon>Pseudomonadati</taxon>
        <taxon>Pseudomonadota</taxon>
        <taxon>Gammaproteobacteria</taxon>
        <taxon>Pseudomonadales</taxon>
        <taxon>Marinobacteraceae</taxon>
        <taxon>Marinobacter</taxon>
    </lineage>
</organism>
<evidence type="ECO:0000313" key="3">
    <source>
        <dbReference type="Proteomes" id="UP000323161"/>
    </source>
</evidence>
<dbReference type="Proteomes" id="UP000323161">
    <property type="component" value="Unassembled WGS sequence"/>
</dbReference>
<comment type="caution">
    <text evidence="2">The sequence shown here is derived from an EMBL/GenBank/DDBJ whole genome shotgun (WGS) entry which is preliminary data.</text>
</comment>
<evidence type="ECO:0000256" key="1">
    <source>
        <dbReference type="ARBA" id="ARBA00022729"/>
    </source>
</evidence>
<dbReference type="Gene3D" id="3.40.190.170">
    <property type="entry name" value="Bacterial extracellular solute-binding protein, family 7"/>
    <property type="match status" value="1"/>
</dbReference>
<evidence type="ECO:0000313" key="2">
    <source>
        <dbReference type="EMBL" id="KAA1172297.1"/>
    </source>
</evidence>
<gene>
    <name evidence="2" type="ORF">FWJ25_13965</name>
</gene>
<sequence>MGINKLIRSLMVGSVLTAATVGQVAAETTFRYAEATPNRGARAAALQHFADQLNEQSGGDMKLDIHWGGALLKYSAILGGVSSGTADMGSVLAAYEPQKMRVLSVGDIPVPQSDAWVGMRAMYELMTTNEQIQEAFVQNDVVYITNYSTSEIQFECAGDARIETLDDFVGKKVRASAIYAKILDEVGANLVNFTYSEIYQALDTGLVDCSGGYLYAMKAFKTPEVSTSVALMDWGQIAGFAMVMNKWTWDDLSAEQQQLLRKVGSEMVDFYAEKLISDNQEVREKLPTGELGNKVEVIEWSDEERAKLFTHSDKYVKEWVEDMNKAGFDGQAIWDEYRGLLHKYQSELDEKGYPWARG</sequence>
<dbReference type="SUPFAM" id="SSF53850">
    <property type="entry name" value="Periplasmic binding protein-like II"/>
    <property type="match status" value="1"/>
</dbReference>
<keyword evidence="3" id="KW-1185">Reference proteome</keyword>
<dbReference type="CDD" id="cd13666">
    <property type="entry name" value="PBP2_TRAP_DctP_like_1"/>
    <property type="match status" value="1"/>
</dbReference>
<dbReference type="GO" id="GO:0055085">
    <property type="term" value="P:transmembrane transport"/>
    <property type="evidence" value="ECO:0007669"/>
    <property type="project" value="InterPro"/>
</dbReference>